<proteinExistence type="predicted"/>
<dbReference type="EMBL" id="GGEC01039903">
    <property type="protein sequence ID" value="MBX20387.1"/>
    <property type="molecule type" value="Transcribed_RNA"/>
</dbReference>
<evidence type="ECO:0000313" key="1">
    <source>
        <dbReference type="EMBL" id="MBX20387.1"/>
    </source>
</evidence>
<organism evidence="1">
    <name type="scientific">Rhizophora mucronata</name>
    <name type="common">Asiatic mangrove</name>
    <dbReference type="NCBI Taxonomy" id="61149"/>
    <lineage>
        <taxon>Eukaryota</taxon>
        <taxon>Viridiplantae</taxon>
        <taxon>Streptophyta</taxon>
        <taxon>Embryophyta</taxon>
        <taxon>Tracheophyta</taxon>
        <taxon>Spermatophyta</taxon>
        <taxon>Magnoliopsida</taxon>
        <taxon>eudicotyledons</taxon>
        <taxon>Gunneridae</taxon>
        <taxon>Pentapetalae</taxon>
        <taxon>rosids</taxon>
        <taxon>fabids</taxon>
        <taxon>Malpighiales</taxon>
        <taxon>Rhizophoraceae</taxon>
        <taxon>Rhizophora</taxon>
    </lineage>
</organism>
<reference evidence="1" key="1">
    <citation type="submission" date="2018-02" db="EMBL/GenBank/DDBJ databases">
        <title>Rhizophora mucronata_Transcriptome.</title>
        <authorList>
            <person name="Meera S.P."/>
            <person name="Sreeshan A."/>
            <person name="Augustine A."/>
        </authorList>
    </citation>
    <scope>NUCLEOTIDE SEQUENCE</scope>
    <source>
        <tissue evidence="1">Leaf</tissue>
    </source>
</reference>
<accession>A0A2P2LQY9</accession>
<protein>
    <submittedName>
        <fullName evidence="1">Uncharacterized protein</fullName>
    </submittedName>
</protein>
<dbReference type="AlphaFoldDB" id="A0A2P2LQY9"/>
<sequence length="37" mass="4433">MKGILLGGNFHASFIFRIHIHCFHHLFKLHMPHWPLV</sequence>
<name>A0A2P2LQY9_RHIMU</name>